<dbReference type="AlphaFoldDB" id="A0AAV8W9L2"/>
<reference evidence="2 3" key="1">
    <citation type="journal article" date="2023" name="Insect Mol. Biol.">
        <title>Genome sequencing provides insights into the evolution of gene families encoding plant cell wall-degrading enzymes in longhorned beetles.</title>
        <authorList>
            <person name="Shin N.R."/>
            <person name="Okamura Y."/>
            <person name="Kirsch R."/>
            <person name="Pauchet Y."/>
        </authorList>
    </citation>
    <scope>NUCLEOTIDE SEQUENCE [LARGE SCALE GENOMIC DNA]</scope>
    <source>
        <strain evidence="2">EAD_L_NR</strain>
    </source>
</reference>
<accession>A0AAV8W9L2</accession>
<feature type="region of interest" description="Disordered" evidence="1">
    <location>
        <begin position="1"/>
        <end position="86"/>
    </location>
</feature>
<evidence type="ECO:0000256" key="1">
    <source>
        <dbReference type="SAM" id="MobiDB-lite"/>
    </source>
</evidence>
<feature type="compositionally biased region" description="Basic residues" evidence="1">
    <location>
        <begin position="7"/>
        <end position="16"/>
    </location>
</feature>
<dbReference type="EMBL" id="JANEYG010000005">
    <property type="protein sequence ID" value="KAJ8923218.1"/>
    <property type="molecule type" value="Genomic_DNA"/>
</dbReference>
<evidence type="ECO:0000313" key="3">
    <source>
        <dbReference type="Proteomes" id="UP001159042"/>
    </source>
</evidence>
<organism evidence="2 3">
    <name type="scientific">Exocentrus adspersus</name>
    <dbReference type="NCBI Taxonomy" id="1586481"/>
    <lineage>
        <taxon>Eukaryota</taxon>
        <taxon>Metazoa</taxon>
        <taxon>Ecdysozoa</taxon>
        <taxon>Arthropoda</taxon>
        <taxon>Hexapoda</taxon>
        <taxon>Insecta</taxon>
        <taxon>Pterygota</taxon>
        <taxon>Neoptera</taxon>
        <taxon>Endopterygota</taxon>
        <taxon>Coleoptera</taxon>
        <taxon>Polyphaga</taxon>
        <taxon>Cucujiformia</taxon>
        <taxon>Chrysomeloidea</taxon>
        <taxon>Cerambycidae</taxon>
        <taxon>Lamiinae</taxon>
        <taxon>Acanthocinini</taxon>
        <taxon>Exocentrus</taxon>
    </lineage>
</organism>
<feature type="region of interest" description="Disordered" evidence="1">
    <location>
        <begin position="105"/>
        <end position="124"/>
    </location>
</feature>
<feature type="compositionally biased region" description="Acidic residues" evidence="1">
    <location>
        <begin position="112"/>
        <end position="122"/>
    </location>
</feature>
<dbReference type="CDD" id="cd00403">
    <property type="entry name" value="Ribosomal_L1"/>
    <property type="match status" value="1"/>
</dbReference>
<evidence type="ECO:0008006" key="4">
    <source>
        <dbReference type="Google" id="ProtNLM"/>
    </source>
</evidence>
<sequence>MSTKKSPNIKKGKRKLDKNSSFSGVESKRTSPKHRRKSIAALLPTSINEWSVSSSKDTPVKRKQSFPIDFNDRTKSSIGTSSKTPKIKKAVKKKLVKTQDVSIKSEEKSVEDVEDDSNEIDESQDKFGINAKKIAEAVKAVIKLHSENPKLQNQLFKDTVPLSLQISCHKLAEGPPRIIRIPIPNSILTPDSEVCLIVPELKGVKNIEHEKHVEHYENLLRNKGVENIKKIMTFHEFRTEYETFEQKLRLVDLYDLFLVDGKISGKVVKKCGKIFYKKHKLPTPVKLHVTKLKEHIDKALSKAYFFLHMKGNSFSVQFGHDKMPVQDLVDNVYAVIEGLDKEFPGKFENIKGIHVCATRAAPLPIYLSFKKSDKVQVSKNPSKKPKAFKIYQGELTTLPDAEVVVHPSGQVLVKRTKKKNGDEDDTLIEGNVAVVEESSEVNVKKSKKRKSEKGAVNKVDKKKVGKGVMHSAVNVDVGINENVNKKIKTAVKMAENVETNVVLNGKQKSKKLRKVLRSEK</sequence>
<proteinExistence type="predicted"/>
<dbReference type="Pfam" id="PF00687">
    <property type="entry name" value="Ribosomal_L1"/>
    <property type="match status" value="1"/>
</dbReference>
<keyword evidence="3" id="KW-1185">Reference proteome</keyword>
<comment type="caution">
    <text evidence="2">The sequence shown here is derived from an EMBL/GenBank/DDBJ whole genome shotgun (WGS) entry which is preliminary data.</text>
</comment>
<dbReference type="Gene3D" id="3.30.190.20">
    <property type="match status" value="1"/>
</dbReference>
<name>A0AAV8W9L2_9CUCU</name>
<gene>
    <name evidence="2" type="ORF">NQ315_001773</name>
</gene>
<dbReference type="InterPro" id="IPR023674">
    <property type="entry name" value="Ribosomal_uL1-like"/>
</dbReference>
<evidence type="ECO:0000313" key="2">
    <source>
        <dbReference type="EMBL" id="KAJ8923218.1"/>
    </source>
</evidence>
<feature type="compositionally biased region" description="Polar residues" evidence="1">
    <location>
        <begin position="45"/>
        <end position="57"/>
    </location>
</feature>
<dbReference type="Proteomes" id="UP001159042">
    <property type="component" value="Unassembled WGS sequence"/>
</dbReference>
<protein>
    <recommendedName>
        <fullName evidence="4">Ribosomal protein L1</fullName>
    </recommendedName>
</protein>
<dbReference type="InterPro" id="IPR028364">
    <property type="entry name" value="Ribosomal_uL1/biogenesis"/>
</dbReference>
<dbReference type="SUPFAM" id="SSF56808">
    <property type="entry name" value="Ribosomal protein L1"/>
    <property type="match status" value="1"/>
</dbReference>